<dbReference type="CDD" id="cd00055">
    <property type="entry name" value="EGF_Lam"/>
    <property type="match status" value="1"/>
</dbReference>
<sequence length="748" mass="85406">MFPLILLVAVNAQNSSTILCPEGCATGCLTDNTCRRCSVGYDNDNSCMNCEWYNRNLNMKTIYLKNDSKCVKFDSLILKDSWLPPEEFITEIQIDEPIVFDLDESSDIDTGFCFYKNKYRFGKWFKLLYNVKNSSHVRFDISQIGSENTVVTIDVTNSAREQNSDCYAHTVSNVNTNSKRLHVPVVSPYKDDPQRNMDDFYFYIFVHLGQFSKVTIELNAKVQNGRSVSSRFNLTLNNTKYLTEHPGEFITWDVPLEEYGTLTQPICYSTYRMKYIAFNVEFNGTGKLLIDATVDGKMNYLQEYDMIFEQQSDLKCVQGWSGRRHGVLSEDAKAGAFVTIDANENVERHFAFISEDQRSNFVVKFSVICPENCNYENGLGTCSPSEGKCRCKKGYGGSNCHKLCYYDNNWQISPNDNLCYFGSEKCDEYCNCEEGTVFVDHRCLSEECASGSIGINDECSAKSEGCTPTCKCDSSRGFHMSSSGICLSNLCGFVTDPESKNSCIPKGISAEIIAVIVVLSSVFGLAFLITLTILLFFVIQYKKTDIELFKQQQPTYHFYITGSLNKTPSVENRYLIDPITLDFGKGTEATAIMDTRFQRIDLRNMSKNKYMMIIFHTPNSPKYNFHFDPQVVIIRPRSGTRTITCYMTIYCTTKLRGMKIPYTVWFSQSRRTLNELSMLLKDKNFDEWTNEQQKHFEKLSKTVLKRFHHYFTISTDAASSTHIDMDELNMSDKPIAEGAMGRVYMGSY</sequence>
<gene>
    <name evidence="4" type="ORF">EIN_520790</name>
</gene>
<keyword evidence="2" id="KW-0732">Signal</keyword>
<dbReference type="InterPro" id="IPR053215">
    <property type="entry name" value="TKL_Ser/Thr_kinase"/>
</dbReference>
<dbReference type="InterPro" id="IPR002049">
    <property type="entry name" value="LE_dom"/>
</dbReference>
<dbReference type="InterPro" id="IPR000742">
    <property type="entry name" value="EGF"/>
</dbReference>
<reference evidence="4 5" key="1">
    <citation type="submission" date="2012-10" db="EMBL/GenBank/DDBJ databases">
        <authorList>
            <person name="Zafar N."/>
            <person name="Inman J."/>
            <person name="Hall N."/>
            <person name="Lorenzi H."/>
            <person name="Caler E."/>
        </authorList>
    </citation>
    <scope>NUCLEOTIDE SEQUENCE [LARGE SCALE GENOMIC DNA]</scope>
    <source>
        <strain evidence="4 5">IP1</strain>
    </source>
</reference>
<dbReference type="EMBL" id="KB206450">
    <property type="protein sequence ID" value="ELP91722.1"/>
    <property type="molecule type" value="Genomic_DNA"/>
</dbReference>
<proteinExistence type="predicted"/>
<dbReference type="Proteomes" id="UP000014680">
    <property type="component" value="Unassembled WGS sequence"/>
</dbReference>
<feature type="chain" id="PRO_5001980677" description="EGF-like domain-containing protein" evidence="2">
    <location>
        <begin position="18"/>
        <end position="748"/>
    </location>
</feature>
<feature type="domain" description="EGF-like" evidence="3">
    <location>
        <begin position="389"/>
        <end position="400"/>
    </location>
</feature>
<organism evidence="4 5">
    <name type="scientific">Entamoeba invadens IP1</name>
    <dbReference type="NCBI Taxonomy" id="370355"/>
    <lineage>
        <taxon>Eukaryota</taxon>
        <taxon>Amoebozoa</taxon>
        <taxon>Evosea</taxon>
        <taxon>Archamoebae</taxon>
        <taxon>Mastigamoebida</taxon>
        <taxon>Entamoebidae</taxon>
        <taxon>Entamoeba</taxon>
    </lineage>
</organism>
<dbReference type="AlphaFoldDB" id="A0A0A1U9L6"/>
<keyword evidence="1" id="KW-0472">Membrane</keyword>
<feature type="signal peptide" evidence="2">
    <location>
        <begin position="1"/>
        <end position="17"/>
    </location>
</feature>
<dbReference type="RefSeq" id="XP_004258493.1">
    <property type="nucleotide sequence ID" value="XM_004258445.1"/>
</dbReference>
<dbReference type="KEGG" id="eiv:EIN_520790"/>
<keyword evidence="5" id="KW-1185">Reference proteome</keyword>
<evidence type="ECO:0000313" key="5">
    <source>
        <dbReference type="Proteomes" id="UP000014680"/>
    </source>
</evidence>
<evidence type="ECO:0000256" key="1">
    <source>
        <dbReference type="SAM" id="Phobius"/>
    </source>
</evidence>
<dbReference type="PROSITE" id="PS00022">
    <property type="entry name" value="EGF_1"/>
    <property type="match status" value="1"/>
</dbReference>
<dbReference type="VEuPathDB" id="AmoebaDB:EIN_520790"/>
<dbReference type="PANTHER" id="PTHR45756">
    <property type="entry name" value="PALMITOYLTRANSFERASE"/>
    <property type="match status" value="1"/>
</dbReference>
<name>A0A0A1U9L6_ENTIV</name>
<dbReference type="OrthoDB" id="5814514at2759"/>
<accession>A0A0A1U9L6</accession>
<keyword evidence="1" id="KW-0812">Transmembrane</keyword>
<protein>
    <recommendedName>
        <fullName evidence="3">EGF-like domain-containing protein</fullName>
    </recommendedName>
</protein>
<feature type="transmembrane region" description="Helical" evidence="1">
    <location>
        <begin position="512"/>
        <end position="539"/>
    </location>
</feature>
<evidence type="ECO:0000256" key="2">
    <source>
        <dbReference type="SAM" id="SignalP"/>
    </source>
</evidence>
<keyword evidence="1" id="KW-1133">Transmembrane helix</keyword>
<dbReference type="PANTHER" id="PTHR45756:SF1">
    <property type="entry name" value="PROTEIN KINASE DOMAIN CONTAINING PROTEIN"/>
    <property type="match status" value="1"/>
</dbReference>
<dbReference type="GeneID" id="14890734"/>
<evidence type="ECO:0000313" key="4">
    <source>
        <dbReference type="EMBL" id="ELP91722.1"/>
    </source>
</evidence>
<evidence type="ECO:0000259" key="3">
    <source>
        <dbReference type="PROSITE" id="PS00022"/>
    </source>
</evidence>